<evidence type="ECO:0000256" key="1">
    <source>
        <dbReference type="SAM" id="Phobius"/>
    </source>
</evidence>
<keyword evidence="1" id="KW-0812">Transmembrane</keyword>
<dbReference type="Pfam" id="PF21537">
    <property type="entry name" value="DUF1980_C"/>
    <property type="match status" value="1"/>
</dbReference>
<feature type="domain" description="DUF1980" evidence="2">
    <location>
        <begin position="115"/>
        <end position="236"/>
    </location>
</feature>
<dbReference type="InterPro" id="IPR048447">
    <property type="entry name" value="DUF1980_C"/>
</dbReference>
<keyword evidence="1" id="KW-1133">Transmembrane helix</keyword>
<sequence>MKRFNINEFIWFLILVFIDIYLYYLISTRRIFEYVSSKTEYYIWSAIVILAIVAIFQFFKIFTIPTREKLRKGYLIFVVAFILMINSKSIKEIDTLQFKGVTVVINNTSFEHSHNGEETIPNEGRISLTKENLYSYVEQLQENPQKYVGREAIISGVVYQVQGDENTFYIGRNVISCCIADSQNVAIICNIKEKKLPEKGQWVEVSGKIEMGSFNYKNKVIKVPIIKVNSFKNVNEE</sequence>
<keyword evidence="1" id="KW-0472">Membrane</keyword>
<accession>A0A937FJL1</accession>
<feature type="transmembrane region" description="Helical" evidence="1">
    <location>
        <begin position="74"/>
        <end position="90"/>
    </location>
</feature>
<dbReference type="Proteomes" id="UP000623681">
    <property type="component" value="Unassembled WGS sequence"/>
</dbReference>
<gene>
    <name evidence="3" type="ORF">JK634_18065</name>
</gene>
<keyword evidence="4" id="KW-1185">Reference proteome</keyword>
<dbReference type="PANTHER" id="PTHR40047">
    <property type="entry name" value="UPF0703 PROTEIN YCGQ"/>
    <property type="match status" value="1"/>
</dbReference>
<evidence type="ECO:0000313" key="4">
    <source>
        <dbReference type="Proteomes" id="UP000623681"/>
    </source>
</evidence>
<proteinExistence type="predicted"/>
<protein>
    <submittedName>
        <fullName evidence="3">TIGR03943 family protein</fullName>
    </submittedName>
</protein>
<evidence type="ECO:0000259" key="2">
    <source>
        <dbReference type="Pfam" id="PF21537"/>
    </source>
</evidence>
<dbReference type="NCBIfam" id="TIGR03943">
    <property type="entry name" value="TIGR03943 family putative permease subunit"/>
    <property type="match status" value="1"/>
</dbReference>
<feature type="transmembrane region" description="Helical" evidence="1">
    <location>
        <begin position="41"/>
        <end position="62"/>
    </location>
</feature>
<organism evidence="3 4">
    <name type="scientific">Clostridium paridis</name>
    <dbReference type="NCBI Taxonomy" id="2803863"/>
    <lineage>
        <taxon>Bacteria</taxon>
        <taxon>Bacillati</taxon>
        <taxon>Bacillota</taxon>
        <taxon>Clostridia</taxon>
        <taxon>Eubacteriales</taxon>
        <taxon>Clostridiaceae</taxon>
        <taxon>Clostridium</taxon>
    </lineage>
</organism>
<dbReference type="PANTHER" id="PTHR40047:SF1">
    <property type="entry name" value="UPF0703 PROTEIN YCGQ"/>
    <property type="match status" value="1"/>
</dbReference>
<name>A0A937FJL1_9CLOT</name>
<evidence type="ECO:0000313" key="3">
    <source>
        <dbReference type="EMBL" id="MBL4933692.1"/>
    </source>
</evidence>
<dbReference type="InterPro" id="IPR015402">
    <property type="entry name" value="DUF1980"/>
</dbReference>
<dbReference type="InterPro" id="IPR052955">
    <property type="entry name" value="UPF0703_membrane_permease"/>
</dbReference>
<dbReference type="AlphaFoldDB" id="A0A937FJL1"/>
<reference evidence="3" key="1">
    <citation type="submission" date="2021-01" db="EMBL/GenBank/DDBJ databases">
        <title>Genome public.</title>
        <authorList>
            <person name="Liu C."/>
            <person name="Sun Q."/>
        </authorList>
    </citation>
    <scope>NUCLEOTIDE SEQUENCE</scope>
    <source>
        <strain evidence="3">YIM B02565</strain>
    </source>
</reference>
<dbReference type="RefSeq" id="WP_202769131.1">
    <property type="nucleotide sequence ID" value="NZ_JAESWA010000027.1"/>
</dbReference>
<feature type="transmembrane region" description="Helical" evidence="1">
    <location>
        <begin position="9"/>
        <end position="26"/>
    </location>
</feature>
<comment type="caution">
    <text evidence="3">The sequence shown here is derived from an EMBL/GenBank/DDBJ whole genome shotgun (WGS) entry which is preliminary data.</text>
</comment>
<dbReference type="EMBL" id="JAESWA010000027">
    <property type="protein sequence ID" value="MBL4933692.1"/>
    <property type="molecule type" value="Genomic_DNA"/>
</dbReference>